<keyword evidence="4" id="KW-0812">Transmembrane</keyword>
<dbReference type="InterPro" id="IPR018764">
    <property type="entry name" value="RskA_C"/>
</dbReference>
<sequence length="238" mass="24772">MSQGHELSPIEALAAEHALGVLTGPERAQAEARMASDPAFAVLVEDWRARLAPLAAEVASVEPPARLWPSIERSLPANDNGAVLRRLRFWRSATVGSLGVAAASLAAVVFLAAQPPRIVERAAPAAPMLNASLMGGAAQPMFVAAYDPMRKMLLVTSLVPPGADPGHAHQLWVVTADGRSHSLGMVQPGASKVMPMPEPMAPMMAEGSALMVSVEPPSGSPMPHPTGPVAAKGMLTRI</sequence>
<evidence type="ECO:0000256" key="6">
    <source>
        <dbReference type="ARBA" id="ARBA00023136"/>
    </source>
</evidence>
<keyword evidence="6" id="KW-0472">Membrane</keyword>
<evidence type="ECO:0000256" key="8">
    <source>
        <dbReference type="ARBA" id="ARBA00030803"/>
    </source>
</evidence>
<gene>
    <name evidence="10" type="ORF">DJ018_15785</name>
</gene>
<dbReference type="PANTHER" id="PTHR37461:SF1">
    <property type="entry name" value="ANTI-SIGMA-K FACTOR RSKA"/>
    <property type="match status" value="1"/>
</dbReference>
<proteinExistence type="predicted"/>
<evidence type="ECO:0000313" key="11">
    <source>
        <dbReference type="Proteomes" id="UP000249725"/>
    </source>
</evidence>
<dbReference type="GO" id="GO:0005886">
    <property type="term" value="C:plasma membrane"/>
    <property type="evidence" value="ECO:0007669"/>
    <property type="project" value="UniProtKB-SubCell"/>
</dbReference>
<keyword evidence="11" id="KW-1185">Reference proteome</keyword>
<feature type="domain" description="Anti-sigma K factor RskA C-terminal" evidence="9">
    <location>
        <begin position="100"/>
        <end position="229"/>
    </location>
</feature>
<dbReference type="InterPro" id="IPR051474">
    <property type="entry name" value="Anti-sigma-K/W_factor"/>
</dbReference>
<dbReference type="OrthoDB" id="9816387at2"/>
<evidence type="ECO:0000256" key="1">
    <source>
        <dbReference type="ARBA" id="ARBA00004167"/>
    </source>
</evidence>
<dbReference type="InterPro" id="IPR041916">
    <property type="entry name" value="Anti_sigma_zinc_sf"/>
</dbReference>
<name>A0A328AAE4_9CAUL</name>
<evidence type="ECO:0000256" key="2">
    <source>
        <dbReference type="ARBA" id="ARBA00004236"/>
    </source>
</evidence>
<keyword evidence="5" id="KW-1133">Transmembrane helix</keyword>
<evidence type="ECO:0000256" key="5">
    <source>
        <dbReference type="ARBA" id="ARBA00022989"/>
    </source>
</evidence>
<evidence type="ECO:0000256" key="7">
    <source>
        <dbReference type="ARBA" id="ARBA00029829"/>
    </source>
</evidence>
<evidence type="ECO:0000259" key="9">
    <source>
        <dbReference type="Pfam" id="PF10099"/>
    </source>
</evidence>
<evidence type="ECO:0000256" key="3">
    <source>
        <dbReference type="ARBA" id="ARBA00022475"/>
    </source>
</evidence>
<dbReference type="RefSeq" id="WP_111515932.1">
    <property type="nucleotide sequence ID" value="NZ_QFYR01000004.1"/>
</dbReference>
<reference evidence="11" key="1">
    <citation type="submission" date="2018-05" db="EMBL/GenBank/DDBJ databases">
        <authorList>
            <person name="Li X."/>
        </authorList>
    </citation>
    <scope>NUCLEOTIDE SEQUENCE [LARGE SCALE GENOMIC DNA]</scope>
    <source>
        <strain evidence="11">YIM 73061</strain>
    </source>
</reference>
<protein>
    <recommendedName>
        <fullName evidence="8">Regulator of SigK</fullName>
    </recommendedName>
    <alternativeName>
        <fullName evidence="7">Sigma-K anti-sigma factor RskA</fullName>
    </alternativeName>
</protein>
<evidence type="ECO:0000313" key="10">
    <source>
        <dbReference type="EMBL" id="RAK51397.1"/>
    </source>
</evidence>
<accession>A0A328AAE4</accession>
<dbReference type="GO" id="GO:0006417">
    <property type="term" value="P:regulation of translation"/>
    <property type="evidence" value="ECO:0007669"/>
    <property type="project" value="TreeGrafter"/>
</dbReference>
<keyword evidence="3" id="KW-1003">Cell membrane</keyword>
<dbReference type="PANTHER" id="PTHR37461">
    <property type="entry name" value="ANTI-SIGMA-K FACTOR RSKA"/>
    <property type="match status" value="1"/>
</dbReference>
<comment type="caution">
    <text evidence="10">The sequence shown here is derived from an EMBL/GenBank/DDBJ whole genome shotgun (WGS) entry which is preliminary data.</text>
</comment>
<dbReference type="Proteomes" id="UP000249725">
    <property type="component" value="Unassembled WGS sequence"/>
</dbReference>
<comment type="subcellular location">
    <subcellularLocation>
        <location evidence="2">Cell membrane</location>
    </subcellularLocation>
    <subcellularLocation>
        <location evidence="1">Membrane</location>
        <topology evidence="1">Single-pass membrane protein</topology>
    </subcellularLocation>
</comment>
<dbReference type="Gene3D" id="1.10.10.1320">
    <property type="entry name" value="Anti-sigma factor, zinc-finger domain"/>
    <property type="match status" value="1"/>
</dbReference>
<dbReference type="EMBL" id="QFYR01000004">
    <property type="protein sequence ID" value="RAK51397.1"/>
    <property type="molecule type" value="Genomic_DNA"/>
</dbReference>
<dbReference type="AlphaFoldDB" id="A0A328AAE4"/>
<dbReference type="GO" id="GO:0016989">
    <property type="term" value="F:sigma factor antagonist activity"/>
    <property type="evidence" value="ECO:0007669"/>
    <property type="project" value="TreeGrafter"/>
</dbReference>
<evidence type="ECO:0000256" key="4">
    <source>
        <dbReference type="ARBA" id="ARBA00022692"/>
    </source>
</evidence>
<organism evidence="10 11">
    <name type="scientific">Phenylobacterium deserti</name>
    <dbReference type="NCBI Taxonomy" id="1914756"/>
    <lineage>
        <taxon>Bacteria</taxon>
        <taxon>Pseudomonadati</taxon>
        <taxon>Pseudomonadota</taxon>
        <taxon>Alphaproteobacteria</taxon>
        <taxon>Caulobacterales</taxon>
        <taxon>Caulobacteraceae</taxon>
        <taxon>Phenylobacterium</taxon>
    </lineage>
</organism>
<dbReference type="Pfam" id="PF10099">
    <property type="entry name" value="RskA_C"/>
    <property type="match status" value="1"/>
</dbReference>